<dbReference type="Proteomes" id="UP000003246">
    <property type="component" value="Unassembled WGS sequence"/>
</dbReference>
<dbReference type="EMBL" id="ACWG01000024">
    <property type="protein sequence ID" value="EFV29789.1"/>
    <property type="molecule type" value="Genomic_DNA"/>
</dbReference>
<dbReference type="HOGENOM" id="CLU_955313_0_0_10"/>
<accession>E5WZB0</accession>
<evidence type="ECO:0000313" key="2">
    <source>
        <dbReference type="Proteomes" id="UP000003246"/>
    </source>
</evidence>
<protein>
    <submittedName>
        <fullName evidence="1">Uncharacterized protein</fullName>
    </submittedName>
</protein>
<comment type="caution">
    <text evidence="1">The sequence shown here is derived from an EMBL/GenBank/DDBJ whole genome shotgun (WGS) entry which is preliminary data.</text>
</comment>
<proteinExistence type="predicted"/>
<evidence type="ECO:0000313" key="1">
    <source>
        <dbReference type="EMBL" id="EFV29789.1"/>
    </source>
</evidence>
<gene>
    <name evidence="1" type="ORF">HMPREF1016_02024</name>
</gene>
<sequence length="291" mass="33889">MIQAKETYKEELSKHVEGIFKKYVKPGLHICDIATGGGKSYTIGKLTCEYYPKHFDRIVILCVQNKLVEGMNREIDRFIDLQDSLIKEDQKLVIENNTEVIKKAIDTDSFRRFIEQIEHRIGEMKTEGSNNELRYACSKIKKTYEGVKNLILTQGNNNNDFVQAQITEGETKLRRDVRNFFELYKKVYNRQKKGRRLDIGKVLRDFPSLAKVYPQVDYKKKKVLLMTVHKAMYGIDPILGEKISLHDITEKEKKTLILLAYIIHSGFISGYQNRYGDNLKPPTNVYHRMTA</sequence>
<reference evidence="1 2" key="1">
    <citation type="submission" date="2010-10" db="EMBL/GenBank/DDBJ databases">
        <title>The Genome Sequence of Bacteroides eggerthii strain 1_2_48FAA.</title>
        <authorList>
            <consortium name="The Broad Institute Genome Sequencing Platform"/>
            <person name="Ward D."/>
            <person name="Earl A."/>
            <person name="Feldgarden M."/>
            <person name="Young S.K."/>
            <person name="Gargeya S."/>
            <person name="Zeng Q."/>
            <person name="Alvarado L."/>
            <person name="Berlin A."/>
            <person name="Bochicchio J."/>
            <person name="Chapman S.B."/>
            <person name="Chen Z."/>
            <person name="Freedman E."/>
            <person name="Gellesch M."/>
            <person name="Goldberg J."/>
            <person name="Griggs A."/>
            <person name="Gujja S."/>
            <person name="Heilman E."/>
            <person name="Heiman D."/>
            <person name="Howarth C."/>
            <person name="Mehta T."/>
            <person name="Neiman D."/>
            <person name="Pearson M."/>
            <person name="Roberts A."/>
            <person name="Saif S."/>
            <person name="Shea T."/>
            <person name="Shenoy N."/>
            <person name="Sisk P."/>
            <person name="Stolte C."/>
            <person name="Sykes S."/>
            <person name="White J."/>
            <person name="Yandava C."/>
            <person name="Allen-Vercoe E."/>
            <person name="Ambrose C."/>
            <person name="Strauss J."/>
            <person name="Daigneault M."/>
            <person name="Haas B."/>
            <person name="Nusbaum C."/>
            <person name="Birren B."/>
        </authorList>
    </citation>
    <scope>NUCLEOTIDE SEQUENCE [LARGE SCALE GENOMIC DNA]</scope>
    <source>
        <strain evidence="1 2">1_2_48FAA</strain>
    </source>
</reference>
<dbReference type="RefSeq" id="WP_004294149.1">
    <property type="nucleotide sequence ID" value="NZ_AKBX01000004.1"/>
</dbReference>
<name>E5WZB0_9BACE</name>
<organism evidence="1 2">
    <name type="scientific">Bacteroides eggerthii 1_2_48FAA</name>
    <dbReference type="NCBI Taxonomy" id="665953"/>
    <lineage>
        <taxon>Bacteria</taxon>
        <taxon>Pseudomonadati</taxon>
        <taxon>Bacteroidota</taxon>
        <taxon>Bacteroidia</taxon>
        <taxon>Bacteroidales</taxon>
        <taxon>Bacteroidaceae</taxon>
        <taxon>Bacteroides</taxon>
    </lineage>
</organism>
<dbReference type="AlphaFoldDB" id="E5WZB0"/>